<dbReference type="RefSeq" id="WP_008512053.1">
    <property type="nucleotide sequence ID" value="NZ_CM001403.1"/>
</dbReference>
<organism evidence="9 10">
    <name type="scientific">Mucilaginibacter paludis DSM 18603</name>
    <dbReference type="NCBI Taxonomy" id="714943"/>
    <lineage>
        <taxon>Bacteria</taxon>
        <taxon>Pseudomonadati</taxon>
        <taxon>Bacteroidota</taxon>
        <taxon>Sphingobacteriia</taxon>
        <taxon>Sphingobacteriales</taxon>
        <taxon>Sphingobacteriaceae</taxon>
        <taxon>Mucilaginibacter</taxon>
    </lineage>
</organism>
<sequence length="438" mass="47960">MRISLKYIAFIIFLSAAIYVGPSHAQDTSATHLPQSWDLKTCIEYAKNNNITINSLKLDVKTAGQNLLAAKTARYPSLSASVSQGVVNYKSGAQASSGYGANADLTIFNGGYLNNDIKSKTLSEQTANLSVETTTNDITLQITQAYLNILLAKENIVYLADLVTSSEAQVNQGQQRLAAGTIAQKDLLQLRATLANDKYTLVTAQNQLQQNTLTLKQLLQLPTSASFNVIASDTSRAANLMNLNTAQQKALAIRPEIKSAMLNIQLQQTELEKARATIRPTLSLGGALYSGYNSSTTGSYYSQLNNGFYQSLGLTLSIPIFDKKVTRTNVAKAKIEVQQAGLTLMDERLTLTQAVEKAYLNVQNANSQYSAAAEQFTYTKEALRISAEQLRIGSNNIVEYLQQKNLYVQALQAFVQAKYSANLYSKIYNFYTGIPVTE</sequence>
<evidence type="ECO:0000256" key="5">
    <source>
        <dbReference type="ARBA" id="ARBA00022692"/>
    </source>
</evidence>
<evidence type="ECO:0000313" key="10">
    <source>
        <dbReference type="Proteomes" id="UP000002774"/>
    </source>
</evidence>
<evidence type="ECO:0000256" key="3">
    <source>
        <dbReference type="ARBA" id="ARBA00022448"/>
    </source>
</evidence>
<keyword evidence="6" id="KW-0472">Membrane</keyword>
<dbReference type="InterPro" id="IPR051906">
    <property type="entry name" value="TolC-like"/>
</dbReference>
<dbReference type="PANTHER" id="PTHR30026:SF20">
    <property type="entry name" value="OUTER MEMBRANE PROTEIN TOLC"/>
    <property type="match status" value="1"/>
</dbReference>
<name>H1Y5V1_9SPHI</name>
<evidence type="ECO:0000256" key="4">
    <source>
        <dbReference type="ARBA" id="ARBA00022452"/>
    </source>
</evidence>
<keyword evidence="4" id="KW-1134">Transmembrane beta strand</keyword>
<proteinExistence type="inferred from homology"/>
<dbReference type="HOGENOM" id="CLU_012817_11_0_10"/>
<feature type="signal peptide" evidence="8">
    <location>
        <begin position="1"/>
        <end position="25"/>
    </location>
</feature>
<protein>
    <submittedName>
        <fullName evidence="9">Outer membrane efflux protein</fullName>
    </submittedName>
</protein>
<dbReference type="Pfam" id="PF02321">
    <property type="entry name" value="OEP"/>
    <property type="match status" value="2"/>
</dbReference>
<dbReference type="InterPro" id="IPR003423">
    <property type="entry name" value="OMP_efflux"/>
</dbReference>
<dbReference type="OrthoDB" id="9811587at2"/>
<comment type="similarity">
    <text evidence="2">Belongs to the outer membrane factor (OMF) (TC 1.B.17) family.</text>
</comment>
<dbReference type="Gene3D" id="1.20.1600.10">
    <property type="entry name" value="Outer membrane efflux proteins (OEP)"/>
    <property type="match status" value="1"/>
</dbReference>
<dbReference type="GO" id="GO:0009279">
    <property type="term" value="C:cell outer membrane"/>
    <property type="evidence" value="ECO:0007669"/>
    <property type="project" value="UniProtKB-SubCell"/>
</dbReference>
<evidence type="ECO:0000256" key="6">
    <source>
        <dbReference type="ARBA" id="ARBA00023136"/>
    </source>
</evidence>
<reference evidence="9" key="1">
    <citation type="submission" date="2011-09" db="EMBL/GenBank/DDBJ databases">
        <title>The permanent draft genome of Mucilaginibacter paludis DSM 18603.</title>
        <authorList>
            <consortium name="US DOE Joint Genome Institute (JGI-PGF)"/>
            <person name="Lucas S."/>
            <person name="Han J."/>
            <person name="Lapidus A."/>
            <person name="Bruce D."/>
            <person name="Goodwin L."/>
            <person name="Pitluck S."/>
            <person name="Peters L."/>
            <person name="Kyrpides N."/>
            <person name="Mavromatis K."/>
            <person name="Ivanova N."/>
            <person name="Mikhailova N."/>
            <person name="Held B."/>
            <person name="Detter J.C."/>
            <person name="Tapia R."/>
            <person name="Han C."/>
            <person name="Land M."/>
            <person name="Hauser L."/>
            <person name="Markowitz V."/>
            <person name="Cheng J.-F."/>
            <person name="Hugenholtz P."/>
            <person name="Woyke T."/>
            <person name="Wu D."/>
            <person name="Tindall B."/>
            <person name="Brambilla E."/>
            <person name="Klenk H.-P."/>
            <person name="Eisen J.A."/>
        </authorList>
    </citation>
    <scope>NUCLEOTIDE SEQUENCE [LARGE SCALE GENOMIC DNA]</scope>
    <source>
        <strain evidence="9">DSM 18603</strain>
    </source>
</reference>
<keyword evidence="8" id="KW-0732">Signal</keyword>
<gene>
    <name evidence="9" type="ORF">Mucpa_6317</name>
</gene>
<comment type="subcellular location">
    <subcellularLocation>
        <location evidence="1">Cell outer membrane</location>
    </subcellularLocation>
</comment>
<dbReference type="GO" id="GO:1990281">
    <property type="term" value="C:efflux pump complex"/>
    <property type="evidence" value="ECO:0007669"/>
    <property type="project" value="TreeGrafter"/>
</dbReference>
<dbReference type="GO" id="GO:0015288">
    <property type="term" value="F:porin activity"/>
    <property type="evidence" value="ECO:0007669"/>
    <property type="project" value="TreeGrafter"/>
</dbReference>
<evidence type="ECO:0000256" key="1">
    <source>
        <dbReference type="ARBA" id="ARBA00004442"/>
    </source>
</evidence>
<dbReference type="SUPFAM" id="SSF56954">
    <property type="entry name" value="Outer membrane efflux proteins (OEP)"/>
    <property type="match status" value="1"/>
</dbReference>
<dbReference type="EMBL" id="CM001403">
    <property type="protein sequence ID" value="EHQ30373.1"/>
    <property type="molecule type" value="Genomic_DNA"/>
</dbReference>
<feature type="chain" id="PRO_5005682785" evidence="8">
    <location>
        <begin position="26"/>
        <end position="438"/>
    </location>
</feature>
<dbReference type="PANTHER" id="PTHR30026">
    <property type="entry name" value="OUTER MEMBRANE PROTEIN TOLC"/>
    <property type="match status" value="1"/>
</dbReference>
<keyword evidence="7" id="KW-0998">Cell outer membrane</keyword>
<dbReference type="AlphaFoldDB" id="H1Y5V1"/>
<evidence type="ECO:0000256" key="8">
    <source>
        <dbReference type="SAM" id="SignalP"/>
    </source>
</evidence>
<keyword evidence="3" id="KW-0813">Transport</keyword>
<dbReference type="Proteomes" id="UP000002774">
    <property type="component" value="Chromosome"/>
</dbReference>
<dbReference type="STRING" id="714943.Mucpa_6317"/>
<evidence type="ECO:0000256" key="7">
    <source>
        <dbReference type="ARBA" id="ARBA00023237"/>
    </source>
</evidence>
<evidence type="ECO:0000313" key="9">
    <source>
        <dbReference type="EMBL" id="EHQ30373.1"/>
    </source>
</evidence>
<dbReference type="eggNOG" id="COG1538">
    <property type="taxonomic scope" value="Bacteria"/>
</dbReference>
<evidence type="ECO:0000256" key="2">
    <source>
        <dbReference type="ARBA" id="ARBA00007613"/>
    </source>
</evidence>
<keyword evidence="10" id="KW-1185">Reference proteome</keyword>
<dbReference type="GO" id="GO:0015562">
    <property type="term" value="F:efflux transmembrane transporter activity"/>
    <property type="evidence" value="ECO:0007669"/>
    <property type="project" value="InterPro"/>
</dbReference>
<keyword evidence="5" id="KW-0812">Transmembrane</keyword>
<accession>H1Y5V1</accession>